<dbReference type="Gene3D" id="1.10.150.240">
    <property type="entry name" value="Putative phosphatase, domain 2"/>
    <property type="match status" value="1"/>
</dbReference>
<dbReference type="SFLD" id="SFLDS00003">
    <property type="entry name" value="Haloacid_Dehalogenase"/>
    <property type="match status" value="1"/>
</dbReference>
<name>S9ZR76_9RHOO</name>
<dbReference type="Gene3D" id="3.40.50.1000">
    <property type="entry name" value="HAD superfamily/HAD-like"/>
    <property type="match status" value="1"/>
</dbReference>
<dbReference type="OrthoDB" id="9782449at2"/>
<protein>
    <recommendedName>
        <fullName evidence="3">HAD family hydrolase</fullName>
    </recommendedName>
</protein>
<evidence type="ECO:0008006" key="3">
    <source>
        <dbReference type="Google" id="ProtNLM"/>
    </source>
</evidence>
<dbReference type="NCBIfam" id="TIGR01662">
    <property type="entry name" value="HAD-SF-IIIA"/>
    <property type="match status" value="1"/>
</dbReference>
<gene>
    <name evidence="1" type="ORF">M622_02405</name>
</gene>
<dbReference type="SUPFAM" id="SSF56784">
    <property type="entry name" value="HAD-like"/>
    <property type="match status" value="1"/>
</dbReference>
<sequence length="218" mass="23613">MAERFELIVFDWDGTLFDSAAAIARAIQASCRDLDLAVPSDAQARHVIGLGLGEALRHAVPDLQEADYPRMIECYRQHFLAKDHELKLFAGVPTLIAELAARGRLLGVATGKSRSGLDRALVQTGLGAHFHATRCADECFSKPHPAMLEQLMDELGVDPAATLMVGDTTHDLQMAKNAGVAGLAVSFGAHPRAALERESPLACVHTPRDMARWLLERA</sequence>
<dbReference type="PANTHER" id="PTHR43434:SF24">
    <property type="entry name" value="HYDROLASE-RELATED"/>
    <property type="match status" value="1"/>
</dbReference>
<evidence type="ECO:0000313" key="1">
    <source>
        <dbReference type="EMBL" id="EPZ16047.1"/>
    </source>
</evidence>
<dbReference type="PATRIC" id="fig|1348657.5.peg.1459"/>
<dbReference type="InterPro" id="IPR023214">
    <property type="entry name" value="HAD_sf"/>
</dbReference>
<proteinExistence type="predicted"/>
<reference evidence="1 2" key="1">
    <citation type="submission" date="2013-06" db="EMBL/GenBank/DDBJ databases">
        <title>Draft genome sequence of Thauera terpenica.</title>
        <authorList>
            <person name="Liu B."/>
            <person name="Frostegard A.H."/>
            <person name="Shapleigh J.P."/>
        </authorList>
    </citation>
    <scope>NUCLEOTIDE SEQUENCE [LARGE SCALE GENOMIC DNA]</scope>
    <source>
        <strain evidence="1 2">58Eu</strain>
    </source>
</reference>
<accession>S9ZR76</accession>
<dbReference type="EMBL" id="ATJV01000048">
    <property type="protein sequence ID" value="EPZ16047.1"/>
    <property type="molecule type" value="Genomic_DNA"/>
</dbReference>
<evidence type="ECO:0000313" key="2">
    <source>
        <dbReference type="Proteomes" id="UP000015455"/>
    </source>
</evidence>
<dbReference type="SFLD" id="SFLDG01129">
    <property type="entry name" value="C1.5:_HAD__Beta-PGM__Phosphata"/>
    <property type="match status" value="1"/>
</dbReference>
<dbReference type="eggNOG" id="COG0546">
    <property type="taxonomic scope" value="Bacteria"/>
</dbReference>
<organism evidence="1 2">
    <name type="scientific">Thauera terpenica 58Eu</name>
    <dbReference type="NCBI Taxonomy" id="1348657"/>
    <lineage>
        <taxon>Bacteria</taxon>
        <taxon>Pseudomonadati</taxon>
        <taxon>Pseudomonadota</taxon>
        <taxon>Betaproteobacteria</taxon>
        <taxon>Rhodocyclales</taxon>
        <taxon>Zoogloeaceae</taxon>
        <taxon>Thauera</taxon>
    </lineage>
</organism>
<dbReference type="InterPro" id="IPR036412">
    <property type="entry name" value="HAD-like_sf"/>
</dbReference>
<dbReference type="STRING" id="1348657.M622_02405"/>
<dbReference type="GO" id="GO:0006281">
    <property type="term" value="P:DNA repair"/>
    <property type="evidence" value="ECO:0007669"/>
    <property type="project" value="TreeGrafter"/>
</dbReference>
<dbReference type="GO" id="GO:0005829">
    <property type="term" value="C:cytosol"/>
    <property type="evidence" value="ECO:0007669"/>
    <property type="project" value="TreeGrafter"/>
</dbReference>
<dbReference type="InterPro" id="IPR023198">
    <property type="entry name" value="PGP-like_dom2"/>
</dbReference>
<dbReference type="NCBIfam" id="TIGR01509">
    <property type="entry name" value="HAD-SF-IA-v3"/>
    <property type="match status" value="1"/>
</dbReference>
<comment type="caution">
    <text evidence="1">The sequence shown here is derived from an EMBL/GenBank/DDBJ whole genome shotgun (WGS) entry which is preliminary data.</text>
</comment>
<dbReference type="InterPro" id="IPR006439">
    <property type="entry name" value="HAD-SF_hydro_IA"/>
</dbReference>
<dbReference type="AlphaFoldDB" id="S9ZR76"/>
<dbReference type="RefSeq" id="WP_021248888.1">
    <property type="nucleotide sequence ID" value="NZ_ATJV01000048.1"/>
</dbReference>
<dbReference type="Proteomes" id="UP000015455">
    <property type="component" value="Unassembled WGS sequence"/>
</dbReference>
<dbReference type="Pfam" id="PF13419">
    <property type="entry name" value="HAD_2"/>
    <property type="match status" value="1"/>
</dbReference>
<dbReference type="InterPro" id="IPR006549">
    <property type="entry name" value="HAD-SF_hydro_IIIA"/>
</dbReference>
<dbReference type="NCBIfam" id="TIGR01549">
    <property type="entry name" value="HAD-SF-IA-v1"/>
    <property type="match status" value="1"/>
</dbReference>
<dbReference type="GO" id="GO:0008967">
    <property type="term" value="F:phosphoglycolate phosphatase activity"/>
    <property type="evidence" value="ECO:0007669"/>
    <property type="project" value="TreeGrafter"/>
</dbReference>
<dbReference type="InterPro" id="IPR050155">
    <property type="entry name" value="HAD-like_hydrolase_sf"/>
</dbReference>
<keyword evidence="2" id="KW-1185">Reference proteome</keyword>
<dbReference type="InterPro" id="IPR041492">
    <property type="entry name" value="HAD_2"/>
</dbReference>
<dbReference type="PANTHER" id="PTHR43434">
    <property type="entry name" value="PHOSPHOGLYCOLATE PHOSPHATASE"/>
    <property type="match status" value="1"/>
</dbReference>